<evidence type="ECO:0000259" key="1">
    <source>
        <dbReference type="Pfam" id="PF03184"/>
    </source>
</evidence>
<dbReference type="GO" id="GO:0003676">
    <property type="term" value="F:nucleic acid binding"/>
    <property type="evidence" value="ECO:0007669"/>
    <property type="project" value="InterPro"/>
</dbReference>
<organism evidence="2 3">
    <name type="scientific">Photinus pyralis</name>
    <name type="common">Common eastern firefly</name>
    <name type="synonym">Lampyris pyralis</name>
    <dbReference type="NCBI Taxonomy" id="7054"/>
    <lineage>
        <taxon>Eukaryota</taxon>
        <taxon>Metazoa</taxon>
        <taxon>Ecdysozoa</taxon>
        <taxon>Arthropoda</taxon>
        <taxon>Hexapoda</taxon>
        <taxon>Insecta</taxon>
        <taxon>Pterygota</taxon>
        <taxon>Neoptera</taxon>
        <taxon>Endopterygota</taxon>
        <taxon>Coleoptera</taxon>
        <taxon>Polyphaga</taxon>
        <taxon>Elateriformia</taxon>
        <taxon>Elateroidea</taxon>
        <taxon>Lampyridae</taxon>
        <taxon>Lampyrinae</taxon>
        <taxon>Photinus</taxon>
    </lineage>
</organism>
<feature type="domain" description="DDE-1" evidence="1">
    <location>
        <begin position="53"/>
        <end position="133"/>
    </location>
</feature>
<name>A0A5N3ZYI9_PHOPY</name>
<evidence type="ECO:0000313" key="2">
    <source>
        <dbReference type="EMBL" id="KAB0790127.1"/>
    </source>
</evidence>
<reference evidence="2 3" key="1">
    <citation type="journal article" date="2018" name="Elife">
        <title>Firefly genomes illuminate parallel origins of bioluminescence in beetles.</title>
        <authorList>
            <person name="Fallon T.R."/>
            <person name="Lower S.E."/>
            <person name="Chang C.H."/>
            <person name="Bessho-Uehara M."/>
            <person name="Martin G.J."/>
            <person name="Bewick A.J."/>
            <person name="Behringer M."/>
            <person name="Debat H.J."/>
            <person name="Wong I."/>
            <person name="Day J.C."/>
            <person name="Suvorov A."/>
            <person name="Silva C.J."/>
            <person name="Stanger-Hall K.F."/>
            <person name="Hall D.W."/>
            <person name="Schmitz R.J."/>
            <person name="Nelson D.R."/>
            <person name="Lewis S.M."/>
            <person name="Shigenobu S."/>
            <person name="Bybee S.M."/>
            <person name="Larracuente A.M."/>
            <person name="Oba Y."/>
            <person name="Weng J.K."/>
        </authorList>
    </citation>
    <scope>NUCLEOTIDE SEQUENCE [LARGE SCALE GENOMIC DNA]</scope>
    <source>
        <strain evidence="2">1611_PpyrPB1</strain>
        <tissue evidence="2">Whole body</tissue>
    </source>
</reference>
<dbReference type="InParanoid" id="A0A5N3ZYI9"/>
<protein>
    <recommendedName>
        <fullName evidence="1">DDE-1 domain-containing protein</fullName>
    </recommendedName>
</protein>
<sequence>LLKKTLHDLDLNDKPHQIWNLDELGFCLDPSKTKVVGKKGVASSRTIGGVGRENTTILMTVNAAGRGKAPPLIIFKGTHIWDELVAPHGDGFPGPTYAATSNELMESDIFLRYFEKMFLSHIGEARPVLLIYD</sequence>
<dbReference type="EMBL" id="VVIM01001876">
    <property type="protein sequence ID" value="KAB0790127.1"/>
    <property type="molecule type" value="Genomic_DNA"/>
</dbReference>
<feature type="non-terminal residue" evidence="2">
    <location>
        <position position="1"/>
    </location>
</feature>
<dbReference type="Proteomes" id="UP000327044">
    <property type="component" value="Unassembled WGS sequence"/>
</dbReference>
<evidence type="ECO:0000313" key="3">
    <source>
        <dbReference type="Proteomes" id="UP000327044"/>
    </source>
</evidence>
<dbReference type="AlphaFoldDB" id="A0A5N3ZYI9"/>
<keyword evidence="3" id="KW-1185">Reference proteome</keyword>
<proteinExistence type="predicted"/>
<comment type="caution">
    <text evidence="2">The sequence shown here is derived from an EMBL/GenBank/DDBJ whole genome shotgun (WGS) entry which is preliminary data.</text>
</comment>
<dbReference type="Pfam" id="PF03184">
    <property type="entry name" value="DDE_1"/>
    <property type="match status" value="1"/>
</dbReference>
<accession>A0A5N3ZYI9</accession>
<dbReference type="InterPro" id="IPR004875">
    <property type="entry name" value="DDE_SF_endonuclease_dom"/>
</dbReference>
<gene>
    <name evidence="2" type="ORF">PPYR_15553</name>
</gene>